<comment type="similarity">
    <text evidence="12">Belongs to the tetrahydrofolate dehydrogenase/cyclohydrolase family.</text>
</comment>
<evidence type="ECO:0000256" key="3">
    <source>
        <dbReference type="ARBA" id="ARBA00022563"/>
    </source>
</evidence>
<dbReference type="GO" id="GO:0004477">
    <property type="term" value="F:methenyltetrahydrofolate cyclohydrolase activity"/>
    <property type="evidence" value="ECO:0007669"/>
    <property type="project" value="UniProtKB-UniRule"/>
</dbReference>
<comment type="function">
    <text evidence="12">Catalyzes the oxidation of 5,10-methylenetetrahydrofolate to 5,10-methenyltetrahydrofolate and then the hydrolysis of 5,10-methenyltetrahydrofolate to 10-formyltetrahydrofolate.</text>
</comment>
<comment type="caution">
    <text evidence="12">Lacks conserved residue(s) required for the propagation of feature annotation.</text>
</comment>
<dbReference type="InterPro" id="IPR036291">
    <property type="entry name" value="NAD(P)-bd_dom_sf"/>
</dbReference>
<dbReference type="InterPro" id="IPR000672">
    <property type="entry name" value="THF_DH/CycHdrlase"/>
</dbReference>
<dbReference type="GO" id="GO:0005829">
    <property type="term" value="C:cytosol"/>
    <property type="evidence" value="ECO:0007669"/>
    <property type="project" value="TreeGrafter"/>
</dbReference>
<comment type="subunit">
    <text evidence="2 12">Homodimer.</text>
</comment>
<dbReference type="PROSITE" id="PS00766">
    <property type="entry name" value="THF_DHG_CYH_1"/>
    <property type="match status" value="1"/>
</dbReference>
<feature type="binding site" evidence="12">
    <location>
        <begin position="165"/>
        <end position="167"/>
    </location>
    <ligand>
        <name>NADP(+)</name>
        <dbReference type="ChEBI" id="CHEBI:58349"/>
    </ligand>
</feature>
<dbReference type="Gene3D" id="3.40.50.10860">
    <property type="entry name" value="Leucine Dehydrogenase, chain A, domain 1"/>
    <property type="match status" value="1"/>
</dbReference>
<dbReference type="HAMAP" id="MF_01576">
    <property type="entry name" value="THF_DHG_CYH"/>
    <property type="match status" value="1"/>
</dbReference>
<keyword evidence="9 12" id="KW-0368">Histidine biosynthesis</keyword>
<feature type="domain" description="Tetrahydrofolate dehydrogenase/cyclohydrolase NAD(P)-binding" evidence="14">
    <location>
        <begin position="139"/>
        <end position="280"/>
    </location>
</feature>
<evidence type="ECO:0000256" key="10">
    <source>
        <dbReference type="ARBA" id="ARBA00023167"/>
    </source>
</evidence>
<evidence type="ECO:0000256" key="8">
    <source>
        <dbReference type="ARBA" id="ARBA00023002"/>
    </source>
</evidence>
<dbReference type="Pfam" id="PF02882">
    <property type="entry name" value="THF_DHG_CYH_C"/>
    <property type="match status" value="1"/>
</dbReference>
<dbReference type="PRINTS" id="PR00085">
    <property type="entry name" value="THFDHDRGNASE"/>
</dbReference>
<dbReference type="GO" id="GO:0009086">
    <property type="term" value="P:methionine biosynthetic process"/>
    <property type="evidence" value="ECO:0007669"/>
    <property type="project" value="UniProtKB-KW"/>
</dbReference>
<dbReference type="FunFam" id="3.40.50.10860:FF:000005">
    <property type="entry name" value="C-1-tetrahydrofolate synthase, cytoplasmic, putative"/>
    <property type="match status" value="1"/>
</dbReference>
<comment type="catalytic activity">
    <reaction evidence="12">
        <text>(6R)-5,10-methylene-5,6,7,8-tetrahydrofolate + NADP(+) = (6R)-5,10-methenyltetrahydrofolate + NADPH</text>
        <dbReference type="Rhea" id="RHEA:22812"/>
        <dbReference type="ChEBI" id="CHEBI:15636"/>
        <dbReference type="ChEBI" id="CHEBI:57455"/>
        <dbReference type="ChEBI" id="CHEBI:57783"/>
        <dbReference type="ChEBI" id="CHEBI:58349"/>
        <dbReference type="EC" id="1.5.1.5"/>
    </reaction>
</comment>
<keyword evidence="10 12" id="KW-0486">Methionine biosynthesis</keyword>
<evidence type="ECO:0000256" key="12">
    <source>
        <dbReference type="HAMAP-Rule" id="MF_01576"/>
    </source>
</evidence>
<dbReference type="UniPathway" id="UPA00193"/>
<keyword evidence="16" id="KW-1185">Reference proteome</keyword>
<dbReference type="InterPro" id="IPR020867">
    <property type="entry name" value="THF_DH/CycHdrlase_CS"/>
</dbReference>
<dbReference type="RefSeq" id="WP_201329901.1">
    <property type="nucleotide sequence ID" value="NZ_AP023215.1"/>
</dbReference>
<dbReference type="EC" id="1.5.1.5" evidence="12"/>
<dbReference type="SUPFAM" id="SSF51735">
    <property type="entry name" value="NAD(P)-binding Rossmann-fold domains"/>
    <property type="match status" value="1"/>
</dbReference>
<dbReference type="CDD" id="cd01080">
    <property type="entry name" value="NAD_bind_m-THF_DH_Cyclohyd"/>
    <property type="match status" value="1"/>
</dbReference>
<dbReference type="Gene3D" id="3.40.50.720">
    <property type="entry name" value="NAD(P)-binding Rossmann-like Domain"/>
    <property type="match status" value="1"/>
</dbReference>
<comment type="pathway">
    <text evidence="1 12">One-carbon metabolism; tetrahydrofolate interconversion.</text>
</comment>
<gene>
    <name evidence="12 15" type="primary">folD</name>
    <name evidence="15" type="ORF">PADco_1420</name>
</gene>
<evidence type="ECO:0000256" key="5">
    <source>
        <dbReference type="ARBA" id="ARBA00022755"/>
    </source>
</evidence>
<dbReference type="InterPro" id="IPR020631">
    <property type="entry name" value="THF_DH/CycHdrlase_NAD-bd_dom"/>
</dbReference>
<feature type="domain" description="Tetrahydrofolate dehydrogenase/cyclohydrolase catalytic" evidence="13">
    <location>
        <begin position="6"/>
        <end position="120"/>
    </location>
</feature>
<dbReference type="GO" id="GO:0004488">
    <property type="term" value="F:methylenetetrahydrofolate dehydrogenase (NADP+) activity"/>
    <property type="evidence" value="ECO:0007669"/>
    <property type="project" value="UniProtKB-UniRule"/>
</dbReference>
<evidence type="ECO:0000256" key="9">
    <source>
        <dbReference type="ARBA" id="ARBA00023102"/>
    </source>
</evidence>
<keyword evidence="8 12" id="KW-0560">Oxidoreductase</keyword>
<evidence type="ECO:0000259" key="13">
    <source>
        <dbReference type="Pfam" id="PF00763"/>
    </source>
</evidence>
<dbReference type="GO" id="GO:0000105">
    <property type="term" value="P:L-histidine biosynthetic process"/>
    <property type="evidence" value="ECO:0007669"/>
    <property type="project" value="UniProtKB-KW"/>
</dbReference>
<evidence type="ECO:0000256" key="2">
    <source>
        <dbReference type="ARBA" id="ARBA00011738"/>
    </source>
</evidence>
<dbReference type="EMBL" id="AP023215">
    <property type="protein sequence ID" value="BCG49562.1"/>
    <property type="molecule type" value="Genomic_DNA"/>
</dbReference>
<keyword evidence="5 12" id="KW-0658">Purine biosynthesis</keyword>
<dbReference type="PANTHER" id="PTHR48099">
    <property type="entry name" value="C-1-TETRAHYDROFOLATE SYNTHASE, CYTOPLASMIC-RELATED"/>
    <property type="match status" value="1"/>
</dbReference>
<proteinExistence type="inferred from homology"/>
<evidence type="ECO:0000256" key="7">
    <source>
        <dbReference type="ARBA" id="ARBA00022857"/>
    </source>
</evidence>
<name>A0A7R6VYM5_9PROT</name>
<dbReference type="KEGG" id="parm:PADco_1420"/>
<dbReference type="GO" id="GO:0035999">
    <property type="term" value="P:tetrahydrofolate interconversion"/>
    <property type="evidence" value="ECO:0007669"/>
    <property type="project" value="UniProtKB-UniRule"/>
</dbReference>
<evidence type="ECO:0000313" key="16">
    <source>
        <dbReference type="Proteomes" id="UP000595708"/>
    </source>
</evidence>
<dbReference type="PANTHER" id="PTHR48099:SF5">
    <property type="entry name" value="C-1-TETRAHYDROFOLATE SYNTHASE, CYTOPLASMIC"/>
    <property type="match status" value="1"/>
</dbReference>
<dbReference type="PROSITE" id="PS00767">
    <property type="entry name" value="THF_DHG_CYH_2"/>
    <property type="match status" value="1"/>
</dbReference>
<dbReference type="Proteomes" id="UP000595708">
    <property type="component" value="Chromosome"/>
</dbReference>
<dbReference type="EC" id="3.5.4.9" evidence="12"/>
<dbReference type="SUPFAM" id="SSF53223">
    <property type="entry name" value="Aminoacid dehydrogenase-like, N-terminal domain"/>
    <property type="match status" value="1"/>
</dbReference>
<evidence type="ECO:0000259" key="14">
    <source>
        <dbReference type="Pfam" id="PF02882"/>
    </source>
</evidence>
<accession>A0A7R6VYM5</accession>
<evidence type="ECO:0000256" key="4">
    <source>
        <dbReference type="ARBA" id="ARBA00022605"/>
    </source>
</evidence>
<dbReference type="Pfam" id="PF00763">
    <property type="entry name" value="THF_DHG_CYH"/>
    <property type="match status" value="1"/>
</dbReference>
<organism evidence="15 16">
    <name type="scientific">Candidatus Profftella armatura</name>
    <name type="common">Diaphorina cf. continua</name>
    <dbReference type="NCBI Taxonomy" id="2661583"/>
    <lineage>
        <taxon>Bacteria</taxon>
        <taxon>Pseudomonadati</taxon>
        <taxon>Pseudomonadota</taxon>
        <taxon>Betaproteobacteria</taxon>
        <taxon>Candidatus Profftella</taxon>
    </lineage>
</organism>
<dbReference type="InterPro" id="IPR046346">
    <property type="entry name" value="Aminoacid_DH-like_N_sf"/>
</dbReference>
<keyword evidence="6 12" id="KW-0378">Hydrolase</keyword>
<evidence type="ECO:0000313" key="15">
    <source>
        <dbReference type="EMBL" id="BCG49562.1"/>
    </source>
</evidence>
<evidence type="ECO:0000256" key="6">
    <source>
        <dbReference type="ARBA" id="ARBA00022801"/>
    </source>
</evidence>
<keyword evidence="11 12" id="KW-0511">Multifunctional enzyme</keyword>
<dbReference type="AlphaFoldDB" id="A0A7R6VYM5"/>
<evidence type="ECO:0000256" key="11">
    <source>
        <dbReference type="ARBA" id="ARBA00023268"/>
    </source>
</evidence>
<keyword evidence="4 12" id="KW-0028">Amino-acid biosynthesis</keyword>
<dbReference type="InterPro" id="IPR020630">
    <property type="entry name" value="THF_DH/CycHdrlase_cat_dom"/>
</dbReference>
<comment type="catalytic activity">
    <reaction evidence="12">
        <text>(6R)-5,10-methenyltetrahydrofolate + H2O = (6R)-10-formyltetrahydrofolate + H(+)</text>
        <dbReference type="Rhea" id="RHEA:23700"/>
        <dbReference type="ChEBI" id="CHEBI:15377"/>
        <dbReference type="ChEBI" id="CHEBI:15378"/>
        <dbReference type="ChEBI" id="CHEBI:57455"/>
        <dbReference type="ChEBI" id="CHEBI:195366"/>
        <dbReference type="EC" id="3.5.4.9"/>
    </reaction>
</comment>
<dbReference type="NCBIfam" id="NF010786">
    <property type="entry name" value="PRK14189.1"/>
    <property type="match status" value="1"/>
</dbReference>
<evidence type="ECO:0000256" key="1">
    <source>
        <dbReference type="ARBA" id="ARBA00004777"/>
    </source>
</evidence>
<dbReference type="GO" id="GO:0006164">
    <property type="term" value="P:purine nucleotide biosynthetic process"/>
    <property type="evidence" value="ECO:0007669"/>
    <property type="project" value="UniProtKB-KW"/>
</dbReference>
<keyword evidence="3 12" id="KW-0554">One-carbon metabolism</keyword>
<reference evidence="15 16" key="1">
    <citation type="journal article" date="2020" name="Genome Biol. Evol.">
        <title>Comparative Genomics Underlines Multiple Roles of Profftella, an Obligate Symbiont of Psyllids: Providing Toxins, Vitamins, and Carotenoids.</title>
        <authorList>
            <person name="Nakabachi A."/>
            <person name="Piel J."/>
            <person name="Malenovsky I."/>
            <person name="Hirose Y."/>
        </authorList>
    </citation>
    <scope>NUCLEOTIDE SEQUENCE [LARGE SCALE GENOMIC DNA]</scope>
    <source>
        <strain evidence="15 16">Dco</strain>
    </source>
</reference>
<sequence length="281" mass="30370">MIAKIIDGKKIAKNYFLNITQRVHKLISIGKRPGLAMILVGKNLSSKIYIKNKINACKKTGIYSICKKYDSNISESELIHNINILNENTIIHGILVQLPLPKHINTIKVIESISSNKDVDGYSIINSGKLMSGLPGFRPCTSYGCMKMIKSTGININGKHAVIIGRSNIVGKPMALLLLKANATVTICHSKTKNIKNYTKQADIIITATGKPNIITGNMIKIGAIVIDVGINRDIDNKIHGDVDFSSTLPIAGFISPVPGGVGPMTIAMLLINTVESAEKS</sequence>
<dbReference type="FunFam" id="3.40.50.720:FF:000094">
    <property type="entry name" value="Bifunctional protein FolD"/>
    <property type="match status" value="1"/>
</dbReference>
<feature type="binding site" evidence="12">
    <location>
        <position position="231"/>
    </location>
    <ligand>
        <name>NADP(+)</name>
        <dbReference type="ChEBI" id="CHEBI:58349"/>
    </ligand>
</feature>
<protein>
    <recommendedName>
        <fullName evidence="12">Bifunctional protein FolD</fullName>
    </recommendedName>
    <domain>
        <recommendedName>
            <fullName evidence="12">Methylenetetrahydrofolate dehydrogenase</fullName>
            <ecNumber evidence="12">1.5.1.5</ecNumber>
        </recommendedName>
    </domain>
    <domain>
        <recommendedName>
            <fullName evidence="12">Methenyltetrahydrofolate cyclohydrolase</fullName>
            <ecNumber evidence="12">3.5.4.9</ecNumber>
        </recommendedName>
    </domain>
</protein>
<keyword evidence="7 12" id="KW-0521">NADP</keyword>